<evidence type="ECO:0000259" key="4">
    <source>
        <dbReference type="Pfam" id="PF01551"/>
    </source>
</evidence>
<dbReference type="PROSITE" id="PS51257">
    <property type="entry name" value="PROKAR_LIPOPROTEIN"/>
    <property type="match status" value="1"/>
</dbReference>
<feature type="chain" id="PRO_5003225322" evidence="3">
    <location>
        <begin position="29"/>
        <end position="369"/>
    </location>
</feature>
<dbReference type="STRING" id="926569.ANT_23030"/>
<organism evidence="5 6">
    <name type="scientific">Anaerolinea thermophila (strain DSM 14523 / JCM 11388 / NBRC 100420 / UNI-1)</name>
    <dbReference type="NCBI Taxonomy" id="926569"/>
    <lineage>
        <taxon>Bacteria</taxon>
        <taxon>Bacillati</taxon>
        <taxon>Chloroflexota</taxon>
        <taxon>Anaerolineae</taxon>
        <taxon>Anaerolineales</taxon>
        <taxon>Anaerolineaceae</taxon>
        <taxon>Anaerolinea</taxon>
    </lineage>
</organism>
<dbReference type="AlphaFoldDB" id="E8MYJ3"/>
<dbReference type="InterPro" id="IPR011055">
    <property type="entry name" value="Dup_hybrid_motif"/>
</dbReference>
<dbReference type="InterPro" id="IPR050570">
    <property type="entry name" value="Cell_wall_metabolism_enzyme"/>
</dbReference>
<proteinExistence type="predicted"/>
<dbReference type="Gene3D" id="2.70.70.10">
    <property type="entry name" value="Glucose Permease (Domain IIA)"/>
    <property type="match status" value="1"/>
</dbReference>
<feature type="domain" description="M23ase beta-sheet core" evidence="4">
    <location>
        <begin position="134"/>
        <end position="238"/>
    </location>
</feature>
<dbReference type="EMBL" id="AP012029">
    <property type="protein sequence ID" value="BAJ64329.1"/>
    <property type="molecule type" value="Genomic_DNA"/>
</dbReference>
<dbReference type="KEGG" id="atm:ANT_23030"/>
<feature type="region of interest" description="Disordered" evidence="2">
    <location>
        <begin position="39"/>
        <end position="79"/>
    </location>
</feature>
<keyword evidence="1 3" id="KW-0732">Signal</keyword>
<name>E8MYJ3_ANATU</name>
<dbReference type="InParanoid" id="E8MYJ3"/>
<evidence type="ECO:0000256" key="2">
    <source>
        <dbReference type="SAM" id="MobiDB-lite"/>
    </source>
</evidence>
<gene>
    <name evidence="5" type="ordered locus">ANT_23030</name>
</gene>
<protein>
    <submittedName>
        <fullName evidence="5">Peptidase M23 family protein</fullName>
    </submittedName>
</protein>
<evidence type="ECO:0000256" key="1">
    <source>
        <dbReference type="ARBA" id="ARBA00022729"/>
    </source>
</evidence>
<dbReference type="SUPFAM" id="SSF51261">
    <property type="entry name" value="Duplicated hybrid motif"/>
    <property type="match status" value="1"/>
</dbReference>
<reference evidence="5 6" key="1">
    <citation type="submission" date="2010-12" db="EMBL/GenBank/DDBJ databases">
        <title>Whole genome sequence of Anaerolinea thermophila UNI-1.</title>
        <authorList>
            <person name="Narita-Yamada S."/>
            <person name="Kishi E."/>
            <person name="Watanabe Y."/>
            <person name="Takasaki K."/>
            <person name="Ankai A."/>
            <person name="Oguchi A."/>
            <person name="Fukui S."/>
            <person name="Takahashi M."/>
            <person name="Yashiro I."/>
            <person name="Hosoyama A."/>
            <person name="Sekiguchi Y."/>
            <person name="Hanada S."/>
            <person name="Fujita N."/>
        </authorList>
    </citation>
    <scope>NUCLEOTIDE SEQUENCE [LARGE SCALE GENOMIC DNA]</scope>
    <source>
        <strain evidence="6">DSM 14523 / JCM 11388 / NBRC 100420 / UNI-1</strain>
    </source>
</reference>
<feature type="signal peptide" evidence="3">
    <location>
        <begin position="1"/>
        <end position="28"/>
    </location>
</feature>
<evidence type="ECO:0000256" key="3">
    <source>
        <dbReference type="SAM" id="SignalP"/>
    </source>
</evidence>
<dbReference type="GO" id="GO:0004222">
    <property type="term" value="F:metalloendopeptidase activity"/>
    <property type="evidence" value="ECO:0007669"/>
    <property type="project" value="TreeGrafter"/>
</dbReference>
<dbReference type="InterPro" id="IPR016047">
    <property type="entry name" value="M23ase_b-sheet_dom"/>
</dbReference>
<dbReference type="PANTHER" id="PTHR21666">
    <property type="entry name" value="PEPTIDASE-RELATED"/>
    <property type="match status" value="1"/>
</dbReference>
<accession>E8MYJ3</accession>
<dbReference type="Pfam" id="PF01551">
    <property type="entry name" value="Peptidase_M23"/>
    <property type="match status" value="1"/>
</dbReference>
<evidence type="ECO:0000313" key="5">
    <source>
        <dbReference type="EMBL" id="BAJ64329.1"/>
    </source>
</evidence>
<dbReference type="OrthoDB" id="9802506at2"/>
<sequence length="369" mass="41571">MKAVTRKTYGFWILAMLTLLSACSTSLREIPQEMASDTALAMQETQHAEGTESQELVRSDDLSSDDADSEPVRFTFPTPLPPPKSAWRPPLYDVPWAPGPYDHFYFTRPIAADEVNWPVADYRYGGIFFSSDIVHTGVDIPAPRFTPVLAAGNGRVVWAGYGLYYGQNNPNDPYGLAVTIRHDFGWQGQRLYTVYAHMERLNVVNGQVVQQGDVIGWVGVTGLTTGPHLHFEVRTDRNSYFTTLNPELWLSPPIGWGVLVGQLRNTNGSLLTEQDVIVRSWKTNQKWTVRSYGKSAVNSDPYYKENLVLSDLPAGDYEIIIDYLGKRFTRNMTIRPGQVTYFTFRGEDGFQSEELPVPDIEDILEAFNP</sequence>
<evidence type="ECO:0000313" key="6">
    <source>
        <dbReference type="Proteomes" id="UP000008922"/>
    </source>
</evidence>
<feature type="compositionally biased region" description="Basic and acidic residues" evidence="2">
    <location>
        <begin position="46"/>
        <end position="61"/>
    </location>
</feature>
<dbReference type="PANTHER" id="PTHR21666:SF289">
    <property type="entry name" value="L-ALA--D-GLU ENDOPEPTIDASE"/>
    <property type="match status" value="1"/>
</dbReference>
<dbReference type="Proteomes" id="UP000008922">
    <property type="component" value="Chromosome"/>
</dbReference>
<dbReference type="CDD" id="cd12797">
    <property type="entry name" value="M23_peptidase"/>
    <property type="match status" value="1"/>
</dbReference>
<keyword evidence="6" id="KW-1185">Reference proteome</keyword>
<dbReference type="eggNOG" id="COG0739">
    <property type="taxonomic scope" value="Bacteria"/>
</dbReference>
<dbReference type="HOGENOM" id="CLU_749334_0_0_0"/>